<dbReference type="SUPFAM" id="SSF52799">
    <property type="entry name" value="(Phosphotyrosine protein) phosphatases II"/>
    <property type="match status" value="1"/>
</dbReference>
<evidence type="ECO:0000256" key="2">
    <source>
        <dbReference type="ARBA" id="ARBA00022801"/>
    </source>
</evidence>
<dbReference type="InterPro" id="IPR047170">
    <property type="entry name" value="PTN12/18/22"/>
</dbReference>
<evidence type="ECO:0000256" key="3">
    <source>
        <dbReference type="ARBA" id="ARBA00022912"/>
    </source>
</evidence>
<accession>A0A0N5AGQ7</accession>
<dbReference type="EC" id="3.1.3.48" evidence="1"/>
<proteinExistence type="inferred from homology"/>
<evidence type="ECO:0000313" key="8">
    <source>
        <dbReference type="Proteomes" id="UP000046393"/>
    </source>
</evidence>
<dbReference type="InterPro" id="IPR029021">
    <property type="entry name" value="Prot-tyrosine_phosphatase-like"/>
</dbReference>
<dbReference type="SMART" id="SM00404">
    <property type="entry name" value="PTPc_motif"/>
    <property type="match status" value="1"/>
</dbReference>
<feature type="domain" description="Tyrosine-protein phosphatase" evidence="6">
    <location>
        <begin position="20"/>
        <end position="295"/>
    </location>
</feature>
<organism evidence="8 9">
    <name type="scientific">Syphacia muris</name>
    <dbReference type="NCBI Taxonomy" id="451379"/>
    <lineage>
        <taxon>Eukaryota</taxon>
        <taxon>Metazoa</taxon>
        <taxon>Ecdysozoa</taxon>
        <taxon>Nematoda</taxon>
        <taxon>Chromadorea</taxon>
        <taxon>Rhabditida</taxon>
        <taxon>Spirurina</taxon>
        <taxon>Oxyuridomorpha</taxon>
        <taxon>Oxyuroidea</taxon>
        <taxon>Oxyuridae</taxon>
        <taxon>Syphacia</taxon>
    </lineage>
</organism>
<feature type="compositionally biased region" description="Acidic residues" evidence="5">
    <location>
        <begin position="312"/>
        <end position="321"/>
    </location>
</feature>
<dbReference type="GO" id="GO:0004726">
    <property type="term" value="F:non-membrane spanning protein tyrosine phosphatase activity"/>
    <property type="evidence" value="ECO:0007669"/>
    <property type="project" value="InterPro"/>
</dbReference>
<dbReference type="SMART" id="SM00194">
    <property type="entry name" value="PTPc"/>
    <property type="match status" value="1"/>
</dbReference>
<reference evidence="9" key="1">
    <citation type="submission" date="2017-02" db="UniProtKB">
        <authorList>
            <consortium name="WormBaseParasite"/>
        </authorList>
    </citation>
    <scope>IDENTIFICATION</scope>
</reference>
<dbReference type="STRING" id="451379.A0A0N5AGQ7"/>
<evidence type="ECO:0000313" key="9">
    <source>
        <dbReference type="WBParaSite" id="SMUV_0000352201-mRNA-1"/>
    </source>
</evidence>
<dbReference type="CDD" id="cd00047">
    <property type="entry name" value="PTPc"/>
    <property type="match status" value="1"/>
</dbReference>
<dbReference type="PROSITE" id="PS00383">
    <property type="entry name" value="TYR_PHOSPHATASE_1"/>
    <property type="match status" value="1"/>
</dbReference>
<dbReference type="Pfam" id="PF00102">
    <property type="entry name" value="Y_phosphatase"/>
    <property type="match status" value="1"/>
</dbReference>
<dbReference type="Gene3D" id="3.90.190.10">
    <property type="entry name" value="Protein tyrosine phosphatase superfamily"/>
    <property type="match status" value="1"/>
</dbReference>
<evidence type="ECO:0000259" key="6">
    <source>
        <dbReference type="PROSITE" id="PS50055"/>
    </source>
</evidence>
<dbReference type="GO" id="GO:0005634">
    <property type="term" value="C:nucleus"/>
    <property type="evidence" value="ECO:0007669"/>
    <property type="project" value="TreeGrafter"/>
</dbReference>
<dbReference type="PRINTS" id="PR00700">
    <property type="entry name" value="PRTYPHPHTASE"/>
</dbReference>
<keyword evidence="3" id="KW-0904">Protein phosphatase</keyword>
<protein>
    <recommendedName>
        <fullName evidence="1">protein-tyrosine-phosphatase</fullName>
        <ecNumber evidence="1">3.1.3.48</ecNumber>
    </recommendedName>
</protein>
<dbReference type="InterPro" id="IPR016130">
    <property type="entry name" value="Tyr_Pase_AS"/>
</dbReference>
<evidence type="ECO:0000256" key="5">
    <source>
        <dbReference type="SAM" id="MobiDB-lite"/>
    </source>
</evidence>
<evidence type="ECO:0000256" key="4">
    <source>
        <dbReference type="ARBA" id="ARBA00034734"/>
    </source>
</evidence>
<keyword evidence="8" id="KW-1185">Reference proteome</keyword>
<feature type="domain" description="Tyrosine specific protein phosphatases" evidence="7">
    <location>
        <begin position="208"/>
        <end position="286"/>
    </location>
</feature>
<comment type="similarity">
    <text evidence="4">Belongs to the protein-tyrosine phosphatase family. Non-receptor class 4 subfamily.</text>
</comment>
<dbReference type="PANTHER" id="PTHR45983:SF2">
    <property type="entry name" value="PROTEIN-TYROSINE-PHOSPHATASE"/>
    <property type="match status" value="1"/>
</dbReference>
<dbReference type="PROSITE" id="PS50056">
    <property type="entry name" value="TYR_PHOSPHATASE_2"/>
    <property type="match status" value="1"/>
</dbReference>
<feature type="compositionally biased region" description="Basic and acidic residues" evidence="5">
    <location>
        <begin position="322"/>
        <end position="362"/>
    </location>
</feature>
<evidence type="ECO:0000256" key="1">
    <source>
        <dbReference type="ARBA" id="ARBA00013064"/>
    </source>
</evidence>
<dbReference type="WBParaSite" id="SMUV_0000352201-mRNA-1">
    <property type="protein sequence ID" value="SMUV_0000352201-mRNA-1"/>
    <property type="gene ID" value="SMUV_0000352201"/>
</dbReference>
<feature type="region of interest" description="Disordered" evidence="5">
    <location>
        <begin position="307"/>
        <end position="378"/>
    </location>
</feature>
<dbReference type="AlphaFoldDB" id="A0A0N5AGQ7"/>
<dbReference type="Proteomes" id="UP000046393">
    <property type="component" value="Unplaced"/>
</dbReference>
<keyword evidence="2" id="KW-0378">Hydrolase</keyword>
<dbReference type="InterPro" id="IPR000242">
    <property type="entry name" value="PTP_cat"/>
</dbReference>
<evidence type="ECO:0000259" key="7">
    <source>
        <dbReference type="PROSITE" id="PS50056"/>
    </source>
</evidence>
<name>A0A0N5AGQ7_9BILA</name>
<dbReference type="InterPro" id="IPR000387">
    <property type="entry name" value="Tyr_Pase_dom"/>
</dbReference>
<sequence>MIEIIKEFLDFEGKLTETDYNAQFVKIRNDQDSLRDSGEFTCKVGADPKYYQKNRYRDIIPYDKNRVQLHPLNKPDDYIPTEDEEEGYINASFVEYSPADAKYIAAQAPLPTTLNDWFHMIREHDVAVIVNLCKLVEMGRVKCERYWPEKVDEEQTFGDVKALLTSEEYFSEFCKRHIKLRYPDDFEKEVVQLNYYEWPDHGCPTVDTHILSMIEAFDKLHYMHPEKPVLVHCSAGCGRTGTIIAANIIRQLINGHNLTKKLRLDELVNNLRKQRVSMVQTPDQYQFLHKLVVHFCREKLKSLGEYSSETSDVVEEPVPDEAGDRKKEVQEDNDDEKKCVPLIPELKKNLEYPNEPVHKPLGRESPPLPWNESSAIVG</sequence>
<dbReference type="InterPro" id="IPR003595">
    <property type="entry name" value="Tyr_Pase_cat"/>
</dbReference>
<dbReference type="GO" id="GO:0005737">
    <property type="term" value="C:cytoplasm"/>
    <property type="evidence" value="ECO:0007669"/>
    <property type="project" value="TreeGrafter"/>
</dbReference>
<dbReference type="PANTHER" id="PTHR45983">
    <property type="entry name" value="TYROSINE PHOSPHATSE N18, PUTATIVE-RELATED"/>
    <property type="match status" value="1"/>
</dbReference>
<dbReference type="PROSITE" id="PS50055">
    <property type="entry name" value="TYR_PHOSPHATASE_PTP"/>
    <property type="match status" value="1"/>
</dbReference>